<protein>
    <submittedName>
        <fullName evidence="1">Uncharacterized protein</fullName>
    </submittedName>
</protein>
<dbReference type="EMBL" id="CM044708">
    <property type="protein sequence ID" value="KAI5650475.1"/>
    <property type="molecule type" value="Genomic_DNA"/>
</dbReference>
<name>A0ACB9ZSS5_CATRO</name>
<proteinExistence type="predicted"/>
<reference evidence="2" key="1">
    <citation type="journal article" date="2023" name="Nat. Plants">
        <title>Single-cell RNA sequencing provides a high-resolution roadmap for understanding the multicellular compartmentation of specialized metabolism.</title>
        <authorList>
            <person name="Sun S."/>
            <person name="Shen X."/>
            <person name="Li Y."/>
            <person name="Li Y."/>
            <person name="Wang S."/>
            <person name="Li R."/>
            <person name="Zhang H."/>
            <person name="Shen G."/>
            <person name="Guo B."/>
            <person name="Wei J."/>
            <person name="Xu J."/>
            <person name="St-Pierre B."/>
            <person name="Chen S."/>
            <person name="Sun C."/>
        </authorList>
    </citation>
    <scope>NUCLEOTIDE SEQUENCE [LARGE SCALE GENOMIC DNA]</scope>
</reference>
<comment type="caution">
    <text evidence="1">The sequence shown here is derived from an EMBL/GenBank/DDBJ whole genome shotgun (WGS) entry which is preliminary data.</text>
</comment>
<evidence type="ECO:0000313" key="2">
    <source>
        <dbReference type="Proteomes" id="UP001060085"/>
    </source>
</evidence>
<organism evidence="1 2">
    <name type="scientific">Catharanthus roseus</name>
    <name type="common">Madagascar periwinkle</name>
    <name type="synonym">Vinca rosea</name>
    <dbReference type="NCBI Taxonomy" id="4058"/>
    <lineage>
        <taxon>Eukaryota</taxon>
        <taxon>Viridiplantae</taxon>
        <taxon>Streptophyta</taxon>
        <taxon>Embryophyta</taxon>
        <taxon>Tracheophyta</taxon>
        <taxon>Spermatophyta</taxon>
        <taxon>Magnoliopsida</taxon>
        <taxon>eudicotyledons</taxon>
        <taxon>Gunneridae</taxon>
        <taxon>Pentapetalae</taxon>
        <taxon>asterids</taxon>
        <taxon>lamiids</taxon>
        <taxon>Gentianales</taxon>
        <taxon>Apocynaceae</taxon>
        <taxon>Rauvolfioideae</taxon>
        <taxon>Vinceae</taxon>
        <taxon>Catharanthinae</taxon>
        <taxon>Catharanthus</taxon>
    </lineage>
</organism>
<sequence length="145" mass="16299">MSYFNENKECQVINIVKNFIKKSLPPSSRWTSSDVPTRLHNGVLTPLSLSAGPHGYLGIQRFFYDKFEVFPIEYLFLGCHREALRIRRNCGVGGVGRGIINPSPFGFEGGSCGFPWCHKESSTKDTNKRGILRINTKNKTKTISS</sequence>
<accession>A0ACB9ZSS5</accession>
<gene>
    <name evidence="1" type="ORF">M9H77_36480</name>
</gene>
<dbReference type="Proteomes" id="UP001060085">
    <property type="component" value="Linkage Group LG08"/>
</dbReference>
<evidence type="ECO:0000313" key="1">
    <source>
        <dbReference type="EMBL" id="KAI5650475.1"/>
    </source>
</evidence>
<keyword evidence="2" id="KW-1185">Reference proteome</keyword>